<evidence type="ECO:0000256" key="1">
    <source>
        <dbReference type="ARBA" id="ARBA00004418"/>
    </source>
</evidence>
<organism evidence="6 7">
    <name type="scientific">Microbacterium ginsengiterrae</name>
    <dbReference type="NCBI Taxonomy" id="546115"/>
    <lineage>
        <taxon>Bacteria</taxon>
        <taxon>Bacillati</taxon>
        <taxon>Actinomycetota</taxon>
        <taxon>Actinomycetes</taxon>
        <taxon>Micrococcales</taxon>
        <taxon>Microbacteriaceae</taxon>
        <taxon>Microbacterium</taxon>
    </lineage>
</organism>
<reference evidence="6 7" key="1">
    <citation type="submission" date="2020-08" db="EMBL/GenBank/DDBJ databases">
        <title>Sequencing the genomes of 1000 actinobacteria strains.</title>
        <authorList>
            <person name="Klenk H.-P."/>
        </authorList>
    </citation>
    <scope>NUCLEOTIDE SEQUENCE [LARGE SCALE GENOMIC DNA]</scope>
    <source>
        <strain evidence="6 7">DSM 24823</strain>
    </source>
</reference>
<feature type="domain" description="SsuA/THI5-like" evidence="5">
    <location>
        <begin position="55"/>
        <end position="258"/>
    </location>
</feature>
<evidence type="ECO:0000313" key="7">
    <source>
        <dbReference type="Proteomes" id="UP000517712"/>
    </source>
</evidence>
<protein>
    <submittedName>
        <fullName evidence="6">NitT/TauT family transport system substrate-binding protein</fullName>
    </submittedName>
</protein>
<evidence type="ECO:0000256" key="4">
    <source>
        <dbReference type="SAM" id="SignalP"/>
    </source>
</evidence>
<dbReference type="SUPFAM" id="SSF53850">
    <property type="entry name" value="Periplasmic binding protein-like II"/>
    <property type="match status" value="1"/>
</dbReference>
<feature type="signal peptide" evidence="4">
    <location>
        <begin position="1"/>
        <end position="30"/>
    </location>
</feature>
<evidence type="ECO:0000256" key="3">
    <source>
        <dbReference type="ARBA" id="ARBA00022729"/>
    </source>
</evidence>
<dbReference type="PROSITE" id="PS51257">
    <property type="entry name" value="PROKAR_LIPOPROTEIN"/>
    <property type="match status" value="1"/>
</dbReference>
<dbReference type="InterPro" id="IPR015168">
    <property type="entry name" value="SsuA/THI5"/>
</dbReference>
<comment type="caution">
    <text evidence="6">The sequence shown here is derived from an EMBL/GenBank/DDBJ whole genome shotgun (WGS) entry which is preliminary data.</text>
</comment>
<comment type="similarity">
    <text evidence="2">Belongs to the bacterial solute-binding protein SsuA/TauA family.</text>
</comment>
<gene>
    <name evidence="6" type="ORF">HD600_001405</name>
</gene>
<dbReference type="EMBL" id="JACHMU010000001">
    <property type="protein sequence ID" value="MBB5742908.1"/>
    <property type="molecule type" value="Genomic_DNA"/>
</dbReference>
<accession>A0A7W9CCC2</accession>
<dbReference type="Proteomes" id="UP000517712">
    <property type="component" value="Unassembled WGS sequence"/>
</dbReference>
<dbReference type="RefSeq" id="WP_184282549.1">
    <property type="nucleotide sequence ID" value="NZ_BAAAPG010000001.1"/>
</dbReference>
<keyword evidence="7" id="KW-1185">Reference proteome</keyword>
<dbReference type="PANTHER" id="PTHR30024">
    <property type="entry name" value="ALIPHATIC SULFONATES-BINDING PROTEIN-RELATED"/>
    <property type="match status" value="1"/>
</dbReference>
<proteinExistence type="inferred from homology"/>
<comment type="subcellular location">
    <subcellularLocation>
        <location evidence="1">Periplasm</location>
    </subcellularLocation>
</comment>
<dbReference type="AlphaFoldDB" id="A0A7W9CCC2"/>
<name>A0A7W9CCC2_9MICO</name>
<dbReference type="GO" id="GO:0042918">
    <property type="term" value="P:alkanesulfonate transmembrane transport"/>
    <property type="evidence" value="ECO:0007669"/>
    <property type="project" value="TreeGrafter"/>
</dbReference>
<keyword evidence="3 4" id="KW-0732">Signal</keyword>
<dbReference type="Gene3D" id="3.40.190.10">
    <property type="entry name" value="Periplasmic binding protein-like II"/>
    <property type="match status" value="2"/>
</dbReference>
<sequence length="331" mass="34092">MNSRFRRILAVSAAAALATSLVACSGSSDAGGDASEPSEGPTAITVATYPVMSNAAVYIGVEEGIFADNGLDVTLETITSGPDSVPTLLSGDLTFTSIDVPTLINATKEDVGLVAVGAMMVGVDVDRGYVGVVAAPDKGIEDWADLEGKKVGVNALGSTPVALISASMEAVGADPSTVQWVQIAQPETIPALQAGQLDAANLAQPLLTAAEEAGFEQVGNPEQLTVGGVPTFLYVTTREYAEKNPEVVAAFQESLNASGEIANGDHELAIETAKKSTTVDPAVLDKVTGLPMWGSKPLTTEDLQKFIDVLVNAGQLDESDASIADQMIWNG</sequence>
<evidence type="ECO:0000313" key="6">
    <source>
        <dbReference type="EMBL" id="MBB5742908.1"/>
    </source>
</evidence>
<evidence type="ECO:0000259" key="5">
    <source>
        <dbReference type="Pfam" id="PF09084"/>
    </source>
</evidence>
<dbReference type="PANTHER" id="PTHR30024:SF47">
    <property type="entry name" value="TAURINE-BINDING PERIPLASMIC PROTEIN"/>
    <property type="match status" value="1"/>
</dbReference>
<dbReference type="Pfam" id="PF09084">
    <property type="entry name" value="NMT1"/>
    <property type="match status" value="1"/>
</dbReference>
<dbReference type="GO" id="GO:0042597">
    <property type="term" value="C:periplasmic space"/>
    <property type="evidence" value="ECO:0007669"/>
    <property type="project" value="UniProtKB-SubCell"/>
</dbReference>
<evidence type="ECO:0000256" key="2">
    <source>
        <dbReference type="ARBA" id="ARBA00010742"/>
    </source>
</evidence>
<feature type="chain" id="PRO_5039182814" evidence="4">
    <location>
        <begin position="31"/>
        <end position="331"/>
    </location>
</feature>